<protein>
    <submittedName>
        <fullName evidence="1">Uncharacterized protein</fullName>
    </submittedName>
</protein>
<sequence>MSECLEYLNFQMDSVRFDFNPGKKTIAVFNDLLDNFSVSQIYGIIYKAITNATKFCQGSDISKNRQQIQLLVVVKDMWRKHC</sequence>
<proteinExistence type="predicted"/>
<name>A0ABS8N8A2_9CLOT</name>
<dbReference type="RefSeq" id="WP_229981388.1">
    <property type="nucleotide sequence ID" value="NZ_JAJJPB010000009.1"/>
</dbReference>
<dbReference type="Proteomes" id="UP001165422">
    <property type="component" value="Unassembled WGS sequence"/>
</dbReference>
<comment type="caution">
    <text evidence="1">The sequence shown here is derived from an EMBL/GenBank/DDBJ whole genome shotgun (WGS) entry which is preliminary data.</text>
</comment>
<reference evidence="1" key="1">
    <citation type="submission" date="2021-11" db="EMBL/GenBank/DDBJ databases">
        <authorList>
            <person name="Qingchun L."/>
            <person name="Dong Z."/>
            <person name="Zongwei Q."/>
            <person name="Jia Z."/>
            <person name="Duotao L."/>
        </authorList>
    </citation>
    <scope>NUCLEOTIDE SEQUENCE</scope>
    <source>
        <strain evidence="1">WLY-B-L2</strain>
    </source>
</reference>
<dbReference type="EMBL" id="JAJJPB010000009">
    <property type="protein sequence ID" value="MCC9294963.1"/>
    <property type="molecule type" value="Genomic_DNA"/>
</dbReference>
<organism evidence="1 2">
    <name type="scientific">Clostridium aromativorans</name>
    <dbReference type="NCBI Taxonomy" id="2836848"/>
    <lineage>
        <taxon>Bacteria</taxon>
        <taxon>Bacillati</taxon>
        <taxon>Bacillota</taxon>
        <taxon>Clostridia</taxon>
        <taxon>Eubacteriales</taxon>
        <taxon>Clostridiaceae</taxon>
        <taxon>Clostridium</taxon>
    </lineage>
</organism>
<accession>A0ABS8N8A2</accession>
<gene>
    <name evidence="1" type="ORF">LN736_08855</name>
</gene>
<keyword evidence="2" id="KW-1185">Reference proteome</keyword>
<evidence type="ECO:0000313" key="2">
    <source>
        <dbReference type="Proteomes" id="UP001165422"/>
    </source>
</evidence>
<evidence type="ECO:0000313" key="1">
    <source>
        <dbReference type="EMBL" id="MCC9294963.1"/>
    </source>
</evidence>